<keyword evidence="3" id="KW-1185">Reference proteome</keyword>
<dbReference type="InterPro" id="IPR052996">
    <property type="entry name" value="Carb_Metab_Mutarotase"/>
</dbReference>
<reference evidence="2 3" key="1">
    <citation type="submission" date="2021-11" db="EMBL/GenBank/DDBJ databases">
        <title>Genomic of Niabella pedocola.</title>
        <authorList>
            <person name="Wu T."/>
        </authorList>
    </citation>
    <scope>NUCLEOTIDE SEQUENCE [LARGE SCALE GENOMIC DNA]</scope>
    <source>
        <strain evidence="2 3">JCM 31011</strain>
    </source>
</reference>
<dbReference type="InterPro" id="IPR011008">
    <property type="entry name" value="Dimeric_a/b-barrel"/>
</dbReference>
<dbReference type="PANTHER" id="PTHR43239">
    <property type="entry name" value="UPF0734 PROTEIN DDB_G0273871/DDB_G0273177"/>
    <property type="match status" value="1"/>
</dbReference>
<organism evidence="2 3">
    <name type="scientific">Niabella pedocola</name>
    <dbReference type="NCBI Taxonomy" id="1752077"/>
    <lineage>
        <taxon>Bacteria</taxon>
        <taxon>Pseudomonadati</taxon>
        <taxon>Bacteroidota</taxon>
        <taxon>Chitinophagia</taxon>
        <taxon>Chitinophagales</taxon>
        <taxon>Chitinophagaceae</taxon>
        <taxon>Niabella</taxon>
    </lineage>
</organism>
<dbReference type="InterPro" id="IPR008000">
    <property type="entry name" value="Rham/fucose_mutarotase"/>
</dbReference>
<protein>
    <submittedName>
        <fullName evidence="2">L-rhamnose mutarotase</fullName>
    </submittedName>
</protein>
<dbReference type="Gene3D" id="3.30.70.100">
    <property type="match status" value="1"/>
</dbReference>
<feature type="chain" id="PRO_5045445085" evidence="1">
    <location>
        <begin position="22"/>
        <end position="144"/>
    </location>
</feature>
<dbReference type="Proteomes" id="UP001199816">
    <property type="component" value="Unassembled WGS sequence"/>
</dbReference>
<sequence>MYTKIKSRLFLCLLLALFTGAVSCKRSKNTGALEERVFVVTIAPGDEKIRGYLDHHQHIWPEVEAGFKKAGYKKITLSRFDHLVVMSILVPRGANLDSMSKVAESYDKRCAEWNRLMDTYQLGVPGTAPGQKWVEVKPFYTFEH</sequence>
<evidence type="ECO:0000313" key="2">
    <source>
        <dbReference type="EMBL" id="MCD2421854.1"/>
    </source>
</evidence>
<proteinExistence type="predicted"/>
<dbReference type="EMBL" id="JAJNEC010000003">
    <property type="protein sequence ID" value="MCD2421854.1"/>
    <property type="molecule type" value="Genomic_DNA"/>
</dbReference>
<dbReference type="RefSeq" id="WP_231002755.1">
    <property type="nucleotide sequence ID" value="NZ_JAJNEC010000003.1"/>
</dbReference>
<name>A0ABS8PL77_9BACT</name>
<keyword evidence="1" id="KW-0732">Signal</keyword>
<feature type="signal peptide" evidence="1">
    <location>
        <begin position="1"/>
        <end position="21"/>
    </location>
</feature>
<dbReference type="Pfam" id="PF05336">
    <property type="entry name" value="rhaM"/>
    <property type="match status" value="1"/>
</dbReference>
<gene>
    <name evidence="2" type="ORF">LQ567_03715</name>
</gene>
<accession>A0ABS8PL77</accession>
<dbReference type="PROSITE" id="PS51257">
    <property type="entry name" value="PROKAR_LIPOPROTEIN"/>
    <property type="match status" value="1"/>
</dbReference>
<comment type="caution">
    <text evidence="2">The sequence shown here is derived from an EMBL/GenBank/DDBJ whole genome shotgun (WGS) entry which is preliminary data.</text>
</comment>
<dbReference type="SUPFAM" id="SSF54909">
    <property type="entry name" value="Dimeric alpha+beta barrel"/>
    <property type="match status" value="1"/>
</dbReference>
<dbReference type="PANTHER" id="PTHR43239:SF1">
    <property type="entry name" value="UPF0734 PROTEIN DDB_G0273871_DDB_G0273177"/>
    <property type="match status" value="1"/>
</dbReference>
<evidence type="ECO:0000256" key="1">
    <source>
        <dbReference type="SAM" id="SignalP"/>
    </source>
</evidence>
<evidence type="ECO:0000313" key="3">
    <source>
        <dbReference type="Proteomes" id="UP001199816"/>
    </source>
</evidence>